<evidence type="ECO:0000313" key="1">
    <source>
        <dbReference type="EMBL" id="SFS78665.1"/>
    </source>
</evidence>
<evidence type="ECO:0008006" key="3">
    <source>
        <dbReference type="Google" id="ProtNLM"/>
    </source>
</evidence>
<keyword evidence="2" id="KW-1185">Reference proteome</keyword>
<dbReference type="AlphaFoldDB" id="A0A1I6SNZ1"/>
<accession>A0A1I6SNZ1</accession>
<dbReference type="Pfam" id="PF13384">
    <property type="entry name" value="HTH_23"/>
    <property type="match status" value="1"/>
</dbReference>
<dbReference type="EMBL" id="FOZV01000005">
    <property type="protein sequence ID" value="SFS78665.1"/>
    <property type="molecule type" value="Genomic_DNA"/>
</dbReference>
<gene>
    <name evidence="1" type="ORF">SAMN05192570_2625</name>
</gene>
<organism evidence="1 2">
    <name type="scientific">Brevundimonas viscosa</name>
    <dbReference type="NCBI Taxonomy" id="871741"/>
    <lineage>
        <taxon>Bacteria</taxon>
        <taxon>Pseudomonadati</taxon>
        <taxon>Pseudomonadota</taxon>
        <taxon>Alphaproteobacteria</taxon>
        <taxon>Caulobacterales</taxon>
        <taxon>Caulobacteraceae</taxon>
        <taxon>Brevundimonas</taxon>
    </lineage>
</organism>
<proteinExistence type="predicted"/>
<dbReference type="Proteomes" id="UP000198788">
    <property type="component" value="Unassembled WGS sequence"/>
</dbReference>
<evidence type="ECO:0000313" key="2">
    <source>
        <dbReference type="Proteomes" id="UP000198788"/>
    </source>
</evidence>
<name>A0A1I6SNZ1_9CAUL</name>
<dbReference type="RefSeq" id="WP_092311503.1">
    <property type="nucleotide sequence ID" value="NZ_FOZV01000005.1"/>
</dbReference>
<reference evidence="2" key="1">
    <citation type="submission" date="2016-10" db="EMBL/GenBank/DDBJ databases">
        <authorList>
            <person name="Varghese N."/>
            <person name="Submissions S."/>
        </authorList>
    </citation>
    <scope>NUCLEOTIDE SEQUENCE [LARGE SCALE GENOMIC DNA]</scope>
    <source>
        <strain evidence="2">CGMCC 1.10683</strain>
    </source>
</reference>
<protein>
    <recommendedName>
        <fullName evidence="3">Homeodomain-like domain-containing protein</fullName>
    </recommendedName>
</protein>
<dbReference type="SUPFAM" id="SSF46689">
    <property type="entry name" value="Homeodomain-like"/>
    <property type="match status" value="1"/>
</dbReference>
<sequence>MAGSGNPPAAASKAAAIRELAETGMSGRAIAQRLQISTNHVYSSLARDRAEGRAARPAPRRRRLKAEAFDIRQVAASGGLTLRAADLAAIGLGPGSDVVVVRLETEIRLLSREEAADRLALA</sequence>
<dbReference type="InterPro" id="IPR009057">
    <property type="entry name" value="Homeodomain-like_sf"/>
</dbReference>